<protein>
    <recommendedName>
        <fullName evidence="3">DED domain-containing protein</fullName>
    </recommendedName>
</protein>
<dbReference type="SUPFAM" id="SSF52540">
    <property type="entry name" value="P-loop containing nucleoside triphosphate hydrolases"/>
    <property type="match status" value="1"/>
</dbReference>
<dbReference type="InterPro" id="IPR011029">
    <property type="entry name" value="DEATH-like_dom_sf"/>
</dbReference>
<dbReference type="InterPro" id="IPR032171">
    <property type="entry name" value="COR-A"/>
</dbReference>
<dbReference type="EMBL" id="CALNXK010000008">
    <property type="protein sequence ID" value="CAH3040930.1"/>
    <property type="molecule type" value="Genomic_DNA"/>
</dbReference>
<sequence length="1173" mass="134696">MSEFEYKNLLVRISQRLDNINAGKQLVVICRGKLAARPGEENIPTFSLFVELEGKGFLSPDRLFLLKQMLKDVKEWDCLQEVEIFACKRAREKYNNLLEQIIRVLDELNDLERLISICRGNITEGGRASIHDVRSLFRELNRNGSLGIDCYKILKQILIQTEKCDLLEKVNELEQQRLNDLAGICSTFSYPFYLFEIYNNVSFSKLKRKCHCFMLDNLGFAGNMINLDDQYKQLAEAYTVVPEEINLRGPLAVEAYNKALNEGKARVKRLPIMVIGQDRSGKTSLKNSMMGKPFNPDEDSTVGIDVGPSHFSVTTDICMPSENTMDNQAQNNFREALSFEHHIARLVVEVLTHYRKNNSKDDLPSNEAKVALTNVAPKNARESVQESGADFAAGQEEKNCLVKIPDEVAEKIKNLLEEVEKERVGDDAEMYSIVWDFAGQPVYYATHPLFLTQRAVYLLVFDLSRGLHARADPTVKQGMYSMILDNHDCKSNLDYLDFWMTWVASITNQDENQQIRLDQSPMNIPPVFLVCTHADEPCGGADPFVLAREVFGSLETKPYKNQLYKDVFVVDNTKSGSKSECSEVKRLWEKVLAVAKELPQMKEDYPIKWLRFEKALQTKVKDGKKWISLEYTKQIASKMCHIEDDREFTTLLNFLHDQRILIHFDSSPLLNNMVILDPQWLVDLFTSVITVKPGPYEGKEIELWSKLQTEGIIEYKLLEFVWDPLSIPKEMFPNLLEIMEKFSLLCPWPSSDASCGKQYLVPSMLMSHPPRDIIKLVASAQIPPFYIRFESGQVPPGFFPRLVLQFFQWGQDEFWRAENPQLYANFARFYTSADDDCSVILRCHSSCIEVVVHRGNASTNLTACLQSKLNLSAVPNYDGFEEACARAVRRQLVLMLECMREEFFWFKNMKYKVGVICPVCCQESKANYCCKHHKQWWCEQEECLHFISEYDLRKAKDFIRCRRCPTAEINKVHVERFAPWFQTSDEQVNRLQLFCKKSLPFAGIDEKLLVLPSKAIETLMSQSCDSREVVLQLKDCLKLDEVSLENPDPETKRLIRCLANKAKQSNRPDVVRELREVTPAGTTGPLLPECLDVRNVPTSQMQRLTVHLSGGEEWKPLAEKLGLAPHEIRYLDTRIQNPCEAAIAFISQQRYLNVGALYDLMIESRMPVFADLL</sequence>
<dbReference type="InterPro" id="IPR036388">
    <property type="entry name" value="WH-like_DNA-bd_sf"/>
</dbReference>
<comment type="caution">
    <text evidence="4">The sequence shown here is derived from an EMBL/GenBank/DDBJ whole genome shotgun (WGS) entry which is preliminary data.</text>
</comment>
<name>A0ABN8N6A9_9CNID</name>
<feature type="domain" description="DED" evidence="3">
    <location>
        <begin position="93"/>
        <end position="172"/>
    </location>
</feature>
<accession>A0ABN8N6A9</accession>
<feature type="coiled-coil region" evidence="2">
    <location>
        <begin position="87"/>
        <end position="114"/>
    </location>
</feature>
<evidence type="ECO:0000256" key="1">
    <source>
        <dbReference type="ARBA" id="ARBA00022737"/>
    </source>
</evidence>
<keyword evidence="2" id="KW-0175">Coiled coil</keyword>
<dbReference type="PANTHER" id="PTHR47508:SF1">
    <property type="entry name" value="NON-SPECIFIC SERINE_THREONINE PROTEIN KINASE"/>
    <property type="match status" value="1"/>
</dbReference>
<dbReference type="Gene3D" id="1.10.533.10">
    <property type="entry name" value="Death Domain, Fas"/>
    <property type="match status" value="3"/>
</dbReference>
<dbReference type="Pfam" id="PF08477">
    <property type="entry name" value="Roc"/>
    <property type="match status" value="1"/>
</dbReference>
<proteinExistence type="predicted"/>
<dbReference type="InterPro" id="IPR001875">
    <property type="entry name" value="DED_dom"/>
</dbReference>
<dbReference type="Proteomes" id="UP001159405">
    <property type="component" value="Unassembled WGS sequence"/>
</dbReference>
<keyword evidence="1" id="KW-0677">Repeat</keyword>
<dbReference type="PANTHER" id="PTHR47508">
    <property type="entry name" value="SAM DOMAIN-CONTAINING PROTEIN-RELATED"/>
    <property type="match status" value="1"/>
</dbReference>
<evidence type="ECO:0000313" key="4">
    <source>
        <dbReference type="EMBL" id="CAH3040930.1"/>
    </source>
</evidence>
<reference evidence="4 5" key="1">
    <citation type="submission" date="2022-05" db="EMBL/GenBank/DDBJ databases">
        <authorList>
            <consortium name="Genoscope - CEA"/>
            <person name="William W."/>
        </authorList>
    </citation>
    <scope>NUCLEOTIDE SEQUENCE [LARGE SCALE GENOMIC DNA]</scope>
</reference>
<dbReference type="PROSITE" id="PS50168">
    <property type="entry name" value="DED"/>
    <property type="match status" value="2"/>
</dbReference>
<dbReference type="Gene3D" id="1.10.10.10">
    <property type="entry name" value="Winged helix-like DNA-binding domain superfamily/Winged helix DNA-binding domain"/>
    <property type="match status" value="1"/>
</dbReference>
<evidence type="ECO:0000259" key="3">
    <source>
        <dbReference type="PROSITE" id="PS50168"/>
    </source>
</evidence>
<gene>
    <name evidence="4" type="ORF">PLOB_00045585</name>
</gene>
<evidence type="ECO:0000313" key="5">
    <source>
        <dbReference type="Proteomes" id="UP001159405"/>
    </source>
</evidence>
<keyword evidence="5" id="KW-1185">Reference proteome</keyword>
<dbReference type="Gene3D" id="3.40.50.300">
    <property type="entry name" value="P-loop containing nucleotide triphosphate hydrolases"/>
    <property type="match status" value="1"/>
</dbReference>
<dbReference type="InterPro" id="IPR027417">
    <property type="entry name" value="P-loop_NTPase"/>
</dbReference>
<organism evidence="4 5">
    <name type="scientific">Porites lobata</name>
    <dbReference type="NCBI Taxonomy" id="104759"/>
    <lineage>
        <taxon>Eukaryota</taxon>
        <taxon>Metazoa</taxon>
        <taxon>Cnidaria</taxon>
        <taxon>Anthozoa</taxon>
        <taxon>Hexacorallia</taxon>
        <taxon>Scleractinia</taxon>
        <taxon>Fungiina</taxon>
        <taxon>Poritidae</taxon>
        <taxon>Porites</taxon>
    </lineage>
</organism>
<feature type="domain" description="DED" evidence="3">
    <location>
        <begin position="5"/>
        <end position="84"/>
    </location>
</feature>
<evidence type="ECO:0000256" key="2">
    <source>
        <dbReference type="SAM" id="Coils"/>
    </source>
</evidence>
<dbReference type="SUPFAM" id="SSF47986">
    <property type="entry name" value="DEATH domain"/>
    <property type="match status" value="3"/>
</dbReference>
<dbReference type="Pfam" id="PF16095">
    <property type="entry name" value="COR-A"/>
    <property type="match status" value="1"/>
</dbReference>